<feature type="domain" description="DinB-like" evidence="1">
    <location>
        <begin position="27"/>
        <end position="159"/>
    </location>
</feature>
<sequence length="169" mass="18058">MDALEVLVDAAGRPVEAALALRPQLARDVLLAHPGGHDNSIAWLLWHAAREIDVQRAQLSGTQEVWTAQGFRERFALGEAGDGVGYGHTPEQARAIRIEDADLLLEHLAAVTAELVAYLRTLTEADLDAVIDESWDPPVTRGVRLVSIIDDAAQHVGQAAYAAGMPAGA</sequence>
<evidence type="ECO:0000313" key="2">
    <source>
        <dbReference type="EMBL" id="MFC0675879.1"/>
    </source>
</evidence>
<dbReference type="Gene3D" id="1.20.120.450">
    <property type="entry name" value="dinb family like domain"/>
    <property type="match status" value="1"/>
</dbReference>
<proteinExistence type="predicted"/>
<dbReference type="InterPro" id="IPR024775">
    <property type="entry name" value="DinB-like"/>
</dbReference>
<protein>
    <submittedName>
        <fullName evidence="2">DinB family protein</fullName>
    </submittedName>
</protein>
<name>A0ABV6RH26_9MICO</name>
<reference evidence="2 3" key="1">
    <citation type="submission" date="2024-09" db="EMBL/GenBank/DDBJ databases">
        <authorList>
            <person name="Sun Q."/>
            <person name="Mori K."/>
        </authorList>
    </citation>
    <scope>NUCLEOTIDE SEQUENCE [LARGE SCALE GENOMIC DNA]</scope>
    <source>
        <strain evidence="2 3">CICC 10874</strain>
    </source>
</reference>
<dbReference type="NCBIfam" id="NF047843">
    <property type="entry name" value="MST_Rv0443"/>
    <property type="match status" value="1"/>
</dbReference>
<evidence type="ECO:0000313" key="3">
    <source>
        <dbReference type="Proteomes" id="UP001589793"/>
    </source>
</evidence>
<dbReference type="Proteomes" id="UP001589793">
    <property type="component" value="Unassembled WGS sequence"/>
</dbReference>
<comment type="caution">
    <text evidence="2">The sequence shown here is derived from an EMBL/GenBank/DDBJ whole genome shotgun (WGS) entry which is preliminary data.</text>
</comment>
<organism evidence="2 3">
    <name type="scientific">Brachybacterium hainanense</name>
    <dbReference type="NCBI Taxonomy" id="1541174"/>
    <lineage>
        <taxon>Bacteria</taxon>
        <taxon>Bacillati</taxon>
        <taxon>Actinomycetota</taxon>
        <taxon>Actinomycetes</taxon>
        <taxon>Micrococcales</taxon>
        <taxon>Dermabacteraceae</taxon>
        <taxon>Brachybacterium</taxon>
    </lineage>
</organism>
<gene>
    <name evidence="2" type="ORF">ACFFF6_18165</name>
</gene>
<keyword evidence="3" id="KW-1185">Reference proteome</keyword>
<dbReference type="Pfam" id="PF12867">
    <property type="entry name" value="DinB_2"/>
    <property type="match status" value="1"/>
</dbReference>
<dbReference type="SUPFAM" id="SSF109854">
    <property type="entry name" value="DinB/YfiT-like putative metalloenzymes"/>
    <property type="match status" value="1"/>
</dbReference>
<evidence type="ECO:0000259" key="1">
    <source>
        <dbReference type="Pfam" id="PF12867"/>
    </source>
</evidence>
<dbReference type="InterPro" id="IPR034660">
    <property type="entry name" value="DinB/YfiT-like"/>
</dbReference>
<dbReference type="RefSeq" id="WP_376982916.1">
    <property type="nucleotide sequence ID" value="NZ_JBHLSV010000032.1"/>
</dbReference>
<accession>A0ABV6RH26</accession>
<dbReference type="EMBL" id="JBHLSV010000032">
    <property type="protein sequence ID" value="MFC0675879.1"/>
    <property type="molecule type" value="Genomic_DNA"/>
</dbReference>